<proteinExistence type="inferred from homology"/>
<keyword evidence="4 11" id="KW-0863">Zinc-finger</keyword>
<feature type="compositionally biased region" description="Polar residues" evidence="13">
    <location>
        <begin position="790"/>
        <end position="805"/>
    </location>
</feature>
<evidence type="ECO:0000256" key="6">
    <source>
        <dbReference type="ARBA" id="ARBA00023015"/>
    </source>
</evidence>
<feature type="domain" description="C2H2-type" evidence="14">
    <location>
        <begin position="832"/>
        <end position="859"/>
    </location>
</feature>
<evidence type="ECO:0000256" key="5">
    <source>
        <dbReference type="ARBA" id="ARBA00022833"/>
    </source>
</evidence>
<dbReference type="GO" id="GO:0005634">
    <property type="term" value="C:nucleus"/>
    <property type="evidence" value="ECO:0007669"/>
    <property type="project" value="UniProtKB-SubCell"/>
</dbReference>
<dbReference type="FunFam" id="3.30.160.60:FF:000215">
    <property type="entry name" value="Spalt-like transcription factor 3"/>
    <property type="match status" value="2"/>
</dbReference>
<keyword evidence="16" id="KW-1185">Reference proteome</keyword>
<keyword evidence="3" id="KW-0677">Repeat</keyword>
<evidence type="ECO:0000256" key="2">
    <source>
        <dbReference type="ARBA" id="ARBA00022723"/>
    </source>
</evidence>
<evidence type="ECO:0000256" key="9">
    <source>
        <dbReference type="ARBA" id="ARBA00023242"/>
    </source>
</evidence>
<evidence type="ECO:0000256" key="8">
    <source>
        <dbReference type="ARBA" id="ARBA00023163"/>
    </source>
</evidence>
<dbReference type="FunFam" id="3.30.160.60:FF:000574">
    <property type="entry name" value="sal-like protein 2 isoform X2"/>
    <property type="match status" value="1"/>
</dbReference>
<feature type="domain" description="C2H2-type" evidence="14">
    <location>
        <begin position="980"/>
        <end position="1002"/>
    </location>
</feature>
<dbReference type="InterPro" id="IPR007757">
    <property type="entry name" value="MT-A70-like"/>
</dbReference>
<feature type="region of interest" description="Disordered" evidence="13">
    <location>
        <begin position="747"/>
        <end position="817"/>
    </location>
</feature>
<dbReference type="Pfam" id="PF00096">
    <property type="entry name" value="zf-C2H2"/>
    <property type="match status" value="5"/>
</dbReference>
<evidence type="ECO:0000256" key="12">
    <source>
        <dbReference type="PROSITE-ProRule" id="PRU00489"/>
    </source>
</evidence>
<evidence type="ECO:0000256" key="13">
    <source>
        <dbReference type="SAM" id="MobiDB-lite"/>
    </source>
</evidence>
<name>A0AAD1SCY6_PELCU</name>
<dbReference type="EMBL" id="OW240916">
    <property type="protein sequence ID" value="CAH2294614.1"/>
    <property type="molecule type" value="Genomic_DNA"/>
</dbReference>
<protein>
    <submittedName>
        <fullName evidence="15">Sal 2 isoform X1</fullName>
    </submittedName>
</protein>
<gene>
    <name evidence="15" type="ORF">PECUL_23A045442</name>
</gene>
<evidence type="ECO:0000256" key="7">
    <source>
        <dbReference type="ARBA" id="ARBA00023125"/>
    </source>
</evidence>
<evidence type="ECO:0000256" key="10">
    <source>
        <dbReference type="ARBA" id="ARBA00038474"/>
    </source>
</evidence>
<comment type="similarity">
    <text evidence="10">Belongs to the sal C2H2-type zinc-finger protein family.</text>
</comment>
<evidence type="ECO:0000256" key="1">
    <source>
        <dbReference type="ARBA" id="ARBA00004123"/>
    </source>
</evidence>
<dbReference type="GO" id="GO:0008270">
    <property type="term" value="F:zinc ion binding"/>
    <property type="evidence" value="ECO:0007669"/>
    <property type="project" value="UniProtKB-KW"/>
</dbReference>
<feature type="domain" description="C2H2-type" evidence="14">
    <location>
        <begin position="952"/>
        <end position="979"/>
    </location>
</feature>
<sequence length="1319" mass="144749">MSRRKQRKPQQLISDCDNSTSSENGDTAGEDAQVCLKCCAQFDEPSDFARHKESCSMDNHVVVIVENQEESGKGFHTIISEGSVSRPVTPNTMATGNKTDTIQQDERDTGIMGAMRHDISKKGVGPSQRFLIPSGGLIVEGVTGPKVGMAPVSQEAFPSGQTAAAPINIPMILEELRVLQQRQIHQMQITEQICQQVLMLGSLSMPPLAHTTSSSDGSPGAKSLPIFSPSTQSQPVPETAKTYPGEDTTKQPFLHIYNTVGQPFSGRNIPNVKDKLFGGFCDKLSPVSASLPSSPTSQLISPHSVFPPGLPTLPGALFLGARVLETAPSLLKQKNSEPLRGESQQDRSSGRHKCRFCAKVFGSDSALQIHLRSHTGERPYKCNICGNRFTTRGNLKVHFHRHREKYPHIQMNPNPVPEHLDYVLSNTGLPYGMSVPPEKAEEETLDKKPLLPPVMTTESLNLFSGSSSQGLPSLSKLVLMKAGDGTPTLKGPIGFPKTKADENTPPGERSEMVGSGVSGRMQLSKLVTSLPSWALLASHFKTGAFPFSYTVEPLGYSETSKLQQLVEKIDKQATVPNQCVICLRVLSCPRALRLHYNQHGGERPFKCKICGRAFSTKGNLKAHFVGHKSSLSSKPQNSCPICQKKFTNAVTLQQHIKMHLGGQIPNGELMDIGGSKNECIEDKSIPDFSDEISTDEESLVGSESENDKTALVDSEISSLEGDAANAIVKKNEENSITSSVAPQLTPYAAKESSTSPELTVDNKPVSETIPNSVTDEQPMKDVECAIEPESSISPQNTNVKTTGDESSTEKENDPELNLCNKTVGSPHQKETHICTLCSDRLPSSESLEEHTKYHTKDGLFHCLVCKQSFLEASILKKHVLHAHQVSHFFPPQLTSSPKFPNGDLPPPAQTFLVNSVKSEVVSPPQTLALVQFPRLAVPSSLSPPLRRSPKQHLCVVCKKTFSSASALQIHERIHTGEKPFSCNMCGRAFTTRGNLKVHMSTHVWSTNNSRRGRRLSLDNLGPLFSGTPVKLHDFLSKDIPTQLVGVNPLSFWNQYTAYLTSGPLPTSGSVTSAAAVISPPALLGLQTAKVGSIPVGELAEMRWEVLIMTTQWIRCDIRYLDMSILGKFSVVMADPPWDIHMELPYGTLTDDEMRKLQIPVLQDDGFLFLWVTGRAMELGRECLKLWGYERVDEIIWVKTNQLQRIIRTGRTGHWLNHGKEHCLVGVKGNPQGFNRGLDCDVIVAEVRSTSHKPDEIYGMIERLSPGTRKIELFGRPHNVQPNWITLGNQLDGIHLLDPDVVARFKQQYPDGVIAKPKNM</sequence>
<dbReference type="SUPFAM" id="SSF53335">
    <property type="entry name" value="S-adenosyl-L-methionine-dependent methyltransferases"/>
    <property type="match status" value="1"/>
</dbReference>
<feature type="region of interest" description="Disordered" evidence="13">
    <location>
        <begin position="489"/>
        <end position="514"/>
    </location>
</feature>
<feature type="compositionally biased region" description="Polar residues" evidence="13">
    <location>
        <begin position="9"/>
        <end position="25"/>
    </location>
</feature>
<dbReference type="InterPro" id="IPR051565">
    <property type="entry name" value="Sal_C2H2-zinc-finger"/>
</dbReference>
<dbReference type="GO" id="GO:0000978">
    <property type="term" value="F:RNA polymerase II cis-regulatory region sequence-specific DNA binding"/>
    <property type="evidence" value="ECO:0007669"/>
    <property type="project" value="TreeGrafter"/>
</dbReference>
<keyword evidence="2" id="KW-0479">Metal-binding</keyword>
<reference evidence="15" key="1">
    <citation type="submission" date="2022-03" db="EMBL/GenBank/DDBJ databases">
        <authorList>
            <person name="Alioto T."/>
            <person name="Alioto T."/>
            <person name="Gomez Garrido J."/>
        </authorList>
    </citation>
    <scope>NUCLEOTIDE SEQUENCE</scope>
</reference>
<feature type="domain" description="C2H2-type" evidence="14">
    <location>
        <begin position="860"/>
        <end position="883"/>
    </location>
</feature>
<dbReference type="GO" id="GO:0000981">
    <property type="term" value="F:DNA-binding transcription factor activity, RNA polymerase II-specific"/>
    <property type="evidence" value="ECO:0007669"/>
    <property type="project" value="TreeGrafter"/>
</dbReference>
<evidence type="ECO:0000313" key="15">
    <source>
        <dbReference type="EMBL" id="CAH2294614.1"/>
    </source>
</evidence>
<dbReference type="GO" id="GO:0048731">
    <property type="term" value="P:system development"/>
    <property type="evidence" value="ECO:0007669"/>
    <property type="project" value="UniProtKB-ARBA"/>
</dbReference>
<dbReference type="InterPro" id="IPR036236">
    <property type="entry name" value="Znf_C2H2_sf"/>
</dbReference>
<accession>A0AAD1SCY6</accession>
<comment type="similarity">
    <text evidence="12">Belongs to the MT-A70-like family.</text>
</comment>
<keyword evidence="5" id="KW-0862">Zinc</keyword>
<dbReference type="PROSITE" id="PS00028">
    <property type="entry name" value="ZINC_FINGER_C2H2_1"/>
    <property type="match status" value="8"/>
</dbReference>
<dbReference type="PANTHER" id="PTHR23233">
    <property type="entry name" value="SAL-LIKE PROTEIN"/>
    <property type="match status" value="1"/>
</dbReference>
<evidence type="ECO:0000256" key="3">
    <source>
        <dbReference type="ARBA" id="ARBA00022737"/>
    </source>
</evidence>
<dbReference type="SMART" id="SM00355">
    <property type="entry name" value="ZnF_C2H2"/>
    <property type="match status" value="9"/>
</dbReference>
<feature type="region of interest" description="Disordered" evidence="13">
    <location>
        <begin position="1"/>
        <end position="27"/>
    </location>
</feature>
<keyword evidence="7" id="KW-0238">DNA-binding</keyword>
<dbReference type="SUPFAM" id="SSF57667">
    <property type="entry name" value="beta-beta-alpha zinc fingers"/>
    <property type="match status" value="4"/>
</dbReference>
<dbReference type="GO" id="GO:0008757">
    <property type="term" value="F:S-adenosylmethionine-dependent methyltransferase activity"/>
    <property type="evidence" value="ECO:0007669"/>
    <property type="project" value="UniProtKB-ARBA"/>
</dbReference>
<dbReference type="PROSITE" id="PS51143">
    <property type="entry name" value="MT_A70"/>
    <property type="match status" value="1"/>
</dbReference>
<organism evidence="15 16">
    <name type="scientific">Pelobates cultripes</name>
    <name type="common">Western spadefoot toad</name>
    <dbReference type="NCBI Taxonomy" id="61616"/>
    <lineage>
        <taxon>Eukaryota</taxon>
        <taxon>Metazoa</taxon>
        <taxon>Chordata</taxon>
        <taxon>Craniata</taxon>
        <taxon>Vertebrata</taxon>
        <taxon>Euteleostomi</taxon>
        <taxon>Amphibia</taxon>
        <taxon>Batrachia</taxon>
        <taxon>Anura</taxon>
        <taxon>Pelobatoidea</taxon>
        <taxon>Pelobatidae</taxon>
        <taxon>Pelobates</taxon>
    </lineage>
</organism>
<feature type="domain" description="C2H2-type" evidence="14">
    <location>
        <begin position="577"/>
        <end position="604"/>
    </location>
</feature>
<evidence type="ECO:0000256" key="11">
    <source>
        <dbReference type="PROSITE-ProRule" id="PRU00042"/>
    </source>
</evidence>
<feature type="domain" description="C2H2-type" evidence="14">
    <location>
        <begin position="380"/>
        <end position="407"/>
    </location>
</feature>
<keyword evidence="6" id="KW-0805">Transcription regulation</keyword>
<dbReference type="FunFam" id="3.30.160.60:FF:000130">
    <property type="entry name" value="Spalt-like transcription factor 4"/>
    <property type="match status" value="1"/>
</dbReference>
<dbReference type="PROSITE" id="PS50157">
    <property type="entry name" value="ZINC_FINGER_C2H2_2"/>
    <property type="match status" value="9"/>
</dbReference>
<dbReference type="Gene3D" id="3.30.160.60">
    <property type="entry name" value="Classic Zinc Finger"/>
    <property type="match status" value="6"/>
</dbReference>
<evidence type="ECO:0000259" key="14">
    <source>
        <dbReference type="PROSITE" id="PS50157"/>
    </source>
</evidence>
<feature type="region of interest" description="Disordered" evidence="13">
    <location>
        <begin position="208"/>
        <end position="247"/>
    </location>
</feature>
<dbReference type="PANTHER" id="PTHR23233:SF15">
    <property type="entry name" value="SAL-LIKE PROTEIN 2"/>
    <property type="match status" value="1"/>
</dbReference>
<feature type="domain" description="C2H2-type" evidence="14">
    <location>
        <begin position="637"/>
        <end position="664"/>
    </location>
</feature>
<dbReference type="Pfam" id="PF05063">
    <property type="entry name" value="MT-A70"/>
    <property type="match status" value="1"/>
</dbReference>
<dbReference type="FunFam" id="3.30.160.60:FF:000079">
    <property type="entry name" value="Spalt-like transcription factor 3"/>
    <property type="match status" value="1"/>
</dbReference>
<comment type="subcellular location">
    <subcellularLocation>
        <location evidence="1">Nucleus</location>
    </subcellularLocation>
</comment>
<dbReference type="InterPro" id="IPR013087">
    <property type="entry name" value="Znf_C2H2_type"/>
</dbReference>
<dbReference type="InterPro" id="IPR029063">
    <property type="entry name" value="SAM-dependent_MTases_sf"/>
</dbReference>
<evidence type="ECO:0000313" key="16">
    <source>
        <dbReference type="Proteomes" id="UP001295444"/>
    </source>
</evidence>
<keyword evidence="8" id="KW-0804">Transcription</keyword>
<dbReference type="GO" id="GO:0140640">
    <property type="term" value="F:catalytic activity, acting on a nucleic acid"/>
    <property type="evidence" value="ECO:0007669"/>
    <property type="project" value="UniProtKB-ARBA"/>
</dbReference>
<feature type="domain" description="C2H2-type" evidence="14">
    <location>
        <begin position="352"/>
        <end position="379"/>
    </location>
</feature>
<dbReference type="Proteomes" id="UP001295444">
    <property type="component" value="Chromosome 05"/>
</dbReference>
<evidence type="ECO:0000256" key="4">
    <source>
        <dbReference type="ARBA" id="ARBA00022771"/>
    </source>
</evidence>
<feature type="domain" description="C2H2-type" evidence="14">
    <location>
        <begin position="605"/>
        <end position="632"/>
    </location>
</feature>
<keyword evidence="9" id="KW-0539">Nucleus</keyword>